<dbReference type="PROSITE" id="PS50994">
    <property type="entry name" value="INTEGRASE"/>
    <property type="match status" value="1"/>
</dbReference>
<reference evidence="2 3" key="1">
    <citation type="journal article" date="2019" name="Commun. Biol.">
        <title>The bagworm genome reveals a unique fibroin gene that provides high tensile strength.</title>
        <authorList>
            <person name="Kono N."/>
            <person name="Nakamura H."/>
            <person name="Ohtoshi R."/>
            <person name="Tomita M."/>
            <person name="Numata K."/>
            <person name="Arakawa K."/>
        </authorList>
    </citation>
    <scope>NUCLEOTIDE SEQUENCE [LARGE SCALE GENOMIC DNA]</scope>
</reference>
<organism evidence="2 3">
    <name type="scientific">Eumeta variegata</name>
    <name type="common">Bagworm moth</name>
    <name type="synonym">Eumeta japonica</name>
    <dbReference type="NCBI Taxonomy" id="151549"/>
    <lineage>
        <taxon>Eukaryota</taxon>
        <taxon>Metazoa</taxon>
        <taxon>Ecdysozoa</taxon>
        <taxon>Arthropoda</taxon>
        <taxon>Hexapoda</taxon>
        <taxon>Insecta</taxon>
        <taxon>Pterygota</taxon>
        <taxon>Neoptera</taxon>
        <taxon>Endopterygota</taxon>
        <taxon>Lepidoptera</taxon>
        <taxon>Glossata</taxon>
        <taxon>Ditrysia</taxon>
        <taxon>Tineoidea</taxon>
        <taxon>Psychidae</taxon>
        <taxon>Oiketicinae</taxon>
        <taxon>Eumeta</taxon>
    </lineage>
</organism>
<dbReference type="AlphaFoldDB" id="A0A4C1V6U1"/>
<dbReference type="PANTHER" id="PTHR38681">
    <property type="entry name" value="RETROVIRUS-RELATED POL POLYPROTEIN FROM TRANSPOSON 412-LIKE PROTEIN-RELATED"/>
    <property type="match status" value="1"/>
</dbReference>
<dbReference type="Pfam" id="PF00665">
    <property type="entry name" value="rve"/>
    <property type="match status" value="1"/>
</dbReference>
<dbReference type="FunFam" id="3.30.420.10:FF:000032">
    <property type="entry name" value="Retrovirus-related Pol polyprotein from transposon 297-like Protein"/>
    <property type="match status" value="1"/>
</dbReference>
<dbReference type="GO" id="GO:0015074">
    <property type="term" value="P:DNA integration"/>
    <property type="evidence" value="ECO:0007669"/>
    <property type="project" value="InterPro"/>
</dbReference>
<dbReference type="SUPFAM" id="SSF53098">
    <property type="entry name" value="Ribonuclease H-like"/>
    <property type="match status" value="1"/>
</dbReference>
<protein>
    <recommendedName>
        <fullName evidence="1">Integrase catalytic domain-containing protein</fullName>
    </recommendedName>
</protein>
<dbReference type="STRING" id="151549.A0A4C1V6U1"/>
<dbReference type="PANTHER" id="PTHR38681:SF1">
    <property type="entry name" value="RETROVIRUS-RELATED POL POLYPROTEIN FROM TRANSPOSON 412-LIKE PROTEIN"/>
    <property type="match status" value="1"/>
</dbReference>
<dbReference type="InterPro" id="IPR012337">
    <property type="entry name" value="RNaseH-like_sf"/>
</dbReference>
<evidence type="ECO:0000259" key="1">
    <source>
        <dbReference type="PROSITE" id="PS50994"/>
    </source>
</evidence>
<sequence>MNRDVGNWAKSCIQCQRAKVQRHVISDLGRFSPSERFGHIHVDIVGPLPTTTDDYKYLLTIIDRCTGWPEAFPMKDISADSVAKVILEGWIARYGCPSKLTSDQGKQFESNLFHKLTKLLGIDKIRITPYHPQSNGMVERWHRSLKTALRARLNHKSWIEELPIILLGLRAVPRSDTNVSAAELTFGKTLRLPGDFYDTDRNVNYDSYEYVQKLRQLIDRLKPRPAARNSKHIFVYADLRTCNKVFVRNDTVRKTLQPPYDGPFNVIKRSDKIFTLQLPDREAKFPIDRLKPAYVLNETDVTDETSPQKGDASAIARRAQAAHGTFPERGPGTNSLPYMVRNTGRCSEGSYDGSAANRKALAPTYIRHSVGGDPARQSPSSSVRSCTSAPRNLNLHVYEHPESLMRTLKEPRRCSTPRSKVALVSRLSPQRKSLYPFTSSNCWGCGGRAAPARVEYSKYVNVCGSSEVSLSAIIHRAGYNKIVVKNPDRAEEQNDYPFEGAGFSESPSCASIRRHARRLKAPHTFVLDREARNKSF</sequence>
<evidence type="ECO:0000313" key="2">
    <source>
        <dbReference type="EMBL" id="GBP34146.1"/>
    </source>
</evidence>
<name>A0A4C1V6U1_EUMVA</name>
<dbReference type="OrthoDB" id="775972at2759"/>
<evidence type="ECO:0000313" key="3">
    <source>
        <dbReference type="Proteomes" id="UP000299102"/>
    </source>
</evidence>
<dbReference type="InterPro" id="IPR001584">
    <property type="entry name" value="Integrase_cat-core"/>
</dbReference>
<gene>
    <name evidence="2" type="ORF">EVAR_30697_1</name>
</gene>
<feature type="domain" description="Integrase catalytic" evidence="1">
    <location>
        <begin position="29"/>
        <end position="201"/>
    </location>
</feature>
<keyword evidence="3" id="KW-1185">Reference proteome</keyword>
<dbReference type="GO" id="GO:0003676">
    <property type="term" value="F:nucleic acid binding"/>
    <property type="evidence" value="ECO:0007669"/>
    <property type="project" value="InterPro"/>
</dbReference>
<dbReference type="Gene3D" id="3.30.420.10">
    <property type="entry name" value="Ribonuclease H-like superfamily/Ribonuclease H"/>
    <property type="match status" value="1"/>
</dbReference>
<dbReference type="EMBL" id="BGZK01000285">
    <property type="protein sequence ID" value="GBP34146.1"/>
    <property type="molecule type" value="Genomic_DNA"/>
</dbReference>
<proteinExistence type="predicted"/>
<comment type="caution">
    <text evidence="2">The sequence shown here is derived from an EMBL/GenBank/DDBJ whole genome shotgun (WGS) entry which is preliminary data.</text>
</comment>
<dbReference type="Proteomes" id="UP000299102">
    <property type="component" value="Unassembled WGS sequence"/>
</dbReference>
<accession>A0A4C1V6U1</accession>
<dbReference type="InterPro" id="IPR036397">
    <property type="entry name" value="RNaseH_sf"/>
</dbReference>